<dbReference type="InterPro" id="IPR022409">
    <property type="entry name" value="PKD/Chitinase_dom"/>
</dbReference>
<dbReference type="SMART" id="SM00089">
    <property type="entry name" value="PKD"/>
    <property type="match status" value="1"/>
</dbReference>
<reference evidence="4 5" key="1">
    <citation type="submission" date="2018-11" db="EMBL/GenBank/DDBJ databases">
        <title>Genome sequences of Natronomonas sp. CBA1133.</title>
        <authorList>
            <person name="Roh S.W."/>
            <person name="Cha I.-T."/>
        </authorList>
    </citation>
    <scope>NUCLEOTIDE SEQUENCE [LARGE SCALE GENOMIC DNA]</scope>
    <source>
        <strain evidence="4 5">CBA1133</strain>
    </source>
</reference>
<keyword evidence="2" id="KW-0812">Transmembrane</keyword>
<evidence type="ECO:0000313" key="4">
    <source>
        <dbReference type="EMBL" id="RNJ25616.1"/>
    </source>
</evidence>
<evidence type="ECO:0000256" key="2">
    <source>
        <dbReference type="SAM" id="Phobius"/>
    </source>
</evidence>
<comment type="caution">
    <text evidence="4">The sequence shown here is derived from an EMBL/GenBank/DDBJ whole genome shotgun (WGS) entry which is preliminary data.</text>
</comment>
<feature type="compositionally biased region" description="Low complexity" evidence="1">
    <location>
        <begin position="658"/>
        <end position="680"/>
    </location>
</feature>
<name>A0AAJ4R7L2_9EURY</name>
<dbReference type="InterPro" id="IPR013783">
    <property type="entry name" value="Ig-like_fold"/>
</dbReference>
<feature type="region of interest" description="Disordered" evidence="1">
    <location>
        <begin position="629"/>
        <end position="712"/>
    </location>
</feature>
<dbReference type="CDD" id="cd00146">
    <property type="entry name" value="PKD"/>
    <property type="match status" value="1"/>
</dbReference>
<feature type="compositionally biased region" description="Polar residues" evidence="1">
    <location>
        <begin position="1066"/>
        <end position="1117"/>
    </location>
</feature>
<dbReference type="InterPro" id="IPR035986">
    <property type="entry name" value="PKD_dom_sf"/>
</dbReference>
<accession>A0AAJ4R7L2</accession>
<keyword evidence="2" id="KW-1133">Transmembrane helix</keyword>
<evidence type="ECO:0000256" key="1">
    <source>
        <dbReference type="SAM" id="MobiDB-lite"/>
    </source>
</evidence>
<feature type="compositionally biased region" description="Acidic residues" evidence="1">
    <location>
        <begin position="509"/>
        <end position="523"/>
    </location>
</feature>
<evidence type="ECO:0000313" key="5">
    <source>
        <dbReference type="Proteomes" id="UP000270581"/>
    </source>
</evidence>
<feature type="region of interest" description="Disordered" evidence="1">
    <location>
        <begin position="410"/>
        <end position="432"/>
    </location>
</feature>
<feature type="domain" description="PKD/Chitinase" evidence="3">
    <location>
        <begin position="698"/>
        <end position="778"/>
    </location>
</feature>
<keyword evidence="5" id="KW-1185">Reference proteome</keyword>
<sequence>MFTTDEQASASTTGMIVAVALMVVMSGVVYAGLSTRMDEQTDAETNIERASVDVVSQNQLRVVPVIGSDLDLDATTVRVTFPNSDKRGFTVTDAGAAIKRSETTTETTTRTVTNGLEPEPVYETVTRPVYDTVRKRVQTGTEPVEQTLPTYRWNRTVATDRAIHRWNRTVTEQVPQYRWHHTWTERVPRYRWERTTTDRDTTVDWESPGPAWSRASGVLHTDSVYKGQTRERVRTGTETERRLVDMERERVHVGYETREECSPSPWGFARGRTCETVREPVYEYERVPVYETVRQPTYEWQWRADYDTEAFYRYERVDRTTEQTLSTSEPTGDGWQKASSRAFDYTTVERTDSEVATDPPAPGWTRKSAAVVSRVDRTRTETTLAAEAPGDEWQRVSDAPVRVESVEQTQTKLAPRQPGEEWSLASDEAVGETTVTVQRPTYGVVEQRIRTGTTTERLISHYRMVPKTTVVTETETTATFDDSVDAVERGLTSAPARGPPDQASIAAADPDDDEASDDADSEASGERETETAEADETTDDGPPAHVLDRLPFLEFDDGDDSPVRASSIVEGLSGTTTRGSPAVWQNGEALTVHLAENHIQEGDIVRVRVVDTDTESVVLDKQVRARDLPAVSLDSAGPTDESSPGTDAPTAPEPVTTPDPTTTAGTPATQQTQPPQSTHPSAGDTWSGSATDTDRPPAVSISGPNTVAPGSKATFEANAVDDEGIADYSWHGAYSYDQSTATHTFADAPGETRRISLTVTDTAGQTATATKVVEISDANRDPQIELPPAVTGCVGETVRLNPTIVTEEGDTATGEWDRQMPIRLDSPGVSSATYTATDNHGAETYRSVRITTMSCTDSKQTTDEVGDGEGNEVLILSGSGEITATAGADDDKISVRDDTPSLENAQLNYAVSGVLAMGDRVADIATGSDSYVLETQVSGATAKQLVAEAKAARNPSLKEGSNIALNKHKTLRNPRIEDGLSPGNHDQVTVFVRVGSDEEINGTAMAARYGENPNTSEPSGVGEGTATPADDTNPTVDAADGITEAVTTDQADNRVIEAAGGRVSAVQNDQISDTDSLVSETTAQSDESTQQDSGTNDTQPSQSVQNRRNDVLQNSPLATYHGATTDDTVSEG</sequence>
<feature type="transmembrane region" description="Helical" evidence="2">
    <location>
        <begin position="12"/>
        <end position="33"/>
    </location>
</feature>
<feature type="region of interest" description="Disordered" evidence="1">
    <location>
        <begin position="490"/>
        <end position="580"/>
    </location>
</feature>
<gene>
    <name evidence="4" type="ORF">Nmn1133_02230</name>
</gene>
<proteinExistence type="predicted"/>
<feature type="region of interest" description="Disordered" evidence="1">
    <location>
        <begin position="1006"/>
        <end position="1037"/>
    </location>
</feature>
<dbReference type="AlphaFoldDB" id="A0AAJ4R7L2"/>
<keyword evidence="2" id="KW-0472">Membrane</keyword>
<dbReference type="EMBL" id="RJJC01000001">
    <property type="protein sequence ID" value="RNJ25616.1"/>
    <property type="molecule type" value="Genomic_DNA"/>
</dbReference>
<organism evidence="4 5">
    <name type="scientific">Halosegnis longus</name>
    <dbReference type="NCBI Taxonomy" id="2216012"/>
    <lineage>
        <taxon>Archaea</taxon>
        <taxon>Methanobacteriati</taxon>
        <taxon>Methanobacteriota</taxon>
        <taxon>Stenosarchaea group</taxon>
        <taxon>Halobacteria</taxon>
        <taxon>Halobacteriales</taxon>
        <taxon>Natronomonadaceae</taxon>
        <taxon>Halosegnis</taxon>
    </lineage>
</organism>
<dbReference type="Gene3D" id="2.60.40.10">
    <property type="entry name" value="Immunoglobulins"/>
    <property type="match status" value="1"/>
</dbReference>
<dbReference type="SUPFAM" id="SSF49299">
    <property type="entry name" value="PKD domain"/>
    <property type="match status" value="1"/>
</dbReference>
<protein>
    <recommendedName>
        <fullName evidence="3">PKD/Chitinase domain-containing protein</fullName>
    </recommendedName>
</protein>
<dbReference type="Proteomes" id="UP000270581">
    <property type="component" value="Unassembled WGS sequence"/>
</dbReference>
<evidence type="ECO:0000259" key="3">
    <source>
        <dbReference type="SMART" id="SM00089"/>
    </source>
</evidence>
<dbReference type="RefSeq" id="WP_123123741.1">
    <property type="nucleotide sequence ID" value="NZ_QKNW01000001.1"/>
</dbReference>
<feature type="region of interest" description="Disordered" evidence="1">
    <location>
        <begin position="1066"/>
        <end position="1132"/>
    </location>
</feature>